<proteinExistence type="predicted"/>
<organism evidence="1 2">
    <name type="scientific">Cetraspora pellucida</name>
    <dbReference type="NCBI Taxonomy" id="1433469"/>
    <lineage>
        <taxon>Eukaryota</taxon>
        <taxon>Fungi</taxon>
        <taxon>Fungi incertae sedis</taxon>
        <taxon>Mucoromycota</taxon>
        <taxon>Glomeromycotina</taxon>
        <taxon>Glomeromycetes</taxon>
        <taxon>Diversisporales</taxon>
        <taxon>Gigasporaceae</taxon>
        <taxon>Cetraspora</taxon>
    </lineage>
</organism>
<evidence type="ECO:0000313" key="1">
    <source>
        <dbReference type="EMBL" id="CAG8811333.1"/>
    </source>
</evidence>
<reference evidence="1" key="1">
    <citation type="submission" date="2021-06" db="EMBL/GenBank/DDBJ databases">
        <authorList>
            <person name="Kallberg Y."/>
            <person name="Tangrot J."/>
            <person name="Rosling A."/>
        </authorList>
    </citation>
    <scope>NUCLEOTIDE SEQUENCE</scope>
    <source>
        <strain evidence="1">FL966</strain>
    </source>
</reference>
<comment type="caution">
    <text evidence="1">The sequence shown here is derived from an EMBL/GenBank/DDBJ whole genome shotgun (WGS) entry which is preliminary data.</text>
</comment>
<name>A0A9N9K5J8_9GLOM</name>
<sequence>MVGKCLGYRWSPKTEKTKDLNKHMDLTQFRPYWALLQLTQAQNIFQTRNTIQAPVDNLALASKGNLISFDKNLPIQQPAQLSMPTVDLLTDDIPEADPEAGPVSKTDKEWFDLIKSNISESKHHEVWQNGIQYAKDMFKVDRAKYAFSIWFIDTEEHKLEAGMTKEANSKYIKDGPNVILTKKTKPDFWIGIDKKFLIREVSRQSEVEELD</sequence>
<gene>
    <name evidence="1" type="ORF">CPELLU_LOCUS18682</name>
</gene>
<evidence type="ECO:0000313" key="2">
    <source>
        <dbReference type="Proteomes" id="UP000789759"/>
    </source>
</evidence>
<accession>A0A9N9K5J8</accession>
<keyword evidence="2" id="KW-1185">Reference proteome</keyword>
<dbReference type="OrthoDB" id="2432577at2759"/>
<dbReference type="EMBL" id="CAJVQA010038771">
    <property type="protein sequence ID" value="CAG8811333.1"/>
    <property type="molecule type" value="Genomic_DNA"/>
</dbReference>
<protein>
    <submittedName>
        <fullName evidence="1">2064_t:CDS:1</fullName>
    </submittedName>
</protein>
<dbReference type="AlphaFoldDB" id="A0A9N9K5J8"/>
<feature type="non-terminal residue" evidence="1">
    <location>
        <position position="211"/>
    </location>
</feature>
<dbReference type="Proteomes" id="UP000789759">
    <property type="component" value="Unassembled WGS sequence"/>
</dbReference>